<sequence length="150" mass="17223">MPPPMRPTKRNLSTPVVGLVLLISVLAFYYLFFLPNKETPAQQLSLSDLRGIWTSAHPKYADRFIQFDDQTLTFGRGPEGVGSYAIDGMETRPADDCLLVHIRFLDLETNEYHLNFYHTGKSGGIIWMKHQKGLYWFHTNPEPSYAPDFK</sequence>
<accession>A0A5K8AE12</accession>
<feature type="transmembrane region" description="Helical" evidence="1">
    <location>
        <begin position="12"/>
        <end position="32"/>
    </location>
</feature>
<keyword evidence="1" id="KW-0472">Membrane</keyword>
<dbReference type="EMBL" id="AP021879">
    <property type="protein sequence ID" value="BBO90789.1"/>
    <property type="molecule type" value="Genomic_DNA"/>
</dbReference>
<keyword evidence="1" id="KW-1133">Transmembrane helix</keyword>
<name>A0A5K8AE12_9BACT</name>
<evidence type="ECO:0000313" key="3">
    <source>
        <dbReference type="Proteomes" id="UP000422108"/>
    </source>
</evidence>
<proteinExistence type="predicted"/>
<dbReference type="RefSeq" id="WP_155311799.1">
    <property type="nucleotide sequence ID" value="NZ_AP021879.1"/>
</dbReference>
<keyword evidence="1" id="KW-0812">Transmembrane</keyword>
<protein>
    <submittedName>
        <fullName evidence="2">Uncharacterized protein</fullName>
    </submittedName>
</protein>
<evidence type="ECO:0000313" key="2">
    <source>
        <dbReference type="EMBL" id="BBO90789.1"/>
    </source>
</evidence>
<gene>
    <name evidence="2" type="ORF">DSCOOX_39690</name>
</gene>
<organism evidence="2 3">
    <name type="scientific">Desulfosarcina ovata subsp. ovata</name>
    <dbReference type="NCBI Taxonomy" id="2752305"/>
    <lineage>
        <taxon>Bacteria</taxon>
        <taxon>Pseudomonadati</taxon>
        <taxon>Thermodesulfobacteriota</taxon>
        <taxon>Desulfobacteria</taxon>
        <taxon>Desulfobacterales</taxon>
        <taxon>Desulfosarcinaceae</taxon>
        <taxon>Desulfosarcina</taxon>
    </lineage>
</organism>
<evidence type="ECO:0000256" key="1">
    <source>
        <dbReference type="SAM" id="Phobius"/>
    </source>
</evidence>
<reference evidence="2 3" key="1">
    <citation type="submission" date="2019-11" db="EMBL/GenBank/DDBJ databases">
        <title>Comparative genomics of hydrocarbon-degrading Desulfosarcina strains.</title>
        <authorList>
            <person name="Watanabe M."/>
            <person name="Kojima H."/>
            <person name="Fukui M."/>
        </authorList>
    </citation>
    <scope>NUCLEOTIDE SEQUENCE [LARGE SCALE GENOMIC DNA]</scope>
    <source>
        <strain evidence="3">oXyS1</strain>
    </source>
</reference>
<dbReference type="Proteomes" id="UP000422108">
    <property type="component" value="Chromosome"/>
</dbReference>
<dbReference type="AlphaFoldDB" id="A0A5K8AE12"/>
<keyword evidence="3" id="KW-1185">Reference proteome</keyword>